<dbReference type="GO" id="GO:0016887">
    <property type="term" value="F:ATP hydrolysis activity"/>
    <property type="evidence" value="ECO:0007669"/>
    <property type="project" value="InterPro"/>
</dbReference>
<dbReference type="InterPro" id="IPR027417">
    <property type="entry name" value="P-loop_NTPase"/>
</dbReference>
<dbReference type="InterPro" id="IPR003439">
    <property type="entry name" value="ABC_transporter-like_ATP-bd"/>
</dbReference>
<keyword evidence="3 5" id="KW-0067">ATP-binding</keyword>
<dbReference type="PROSITE" id="PS00211">
    <property type="entry name" value="ABC_TRANSPORTER_1"/>
    <property type="match status" value="1"/>
</dbReference>
<reference evidence="6" key="1">
    <citation type="submission" date="2017-02" db="EMBL/GenBank/DDBJ databases">
        <authorList>
            <person name="Dridi B."/>
        </authorList>
    </citation>
    <scope>NUCLEOTIDE SEQUENCE [LARGE SCALE GENOMIC DNA]</scope>
    <source>
        <strain evidence="6">bH819</strain>
    </source>
</reference>
<dbReference type="SUPFAM" id="SSF52540">
    <property type="entry name" value="P-loop containing nucleoside triphosphate hydrolases"/>
    <property type="match status" value="1"/>
</dbReference>
<dbReference type="InterPro" id="IPR051782">
    <property type="entry name" value="ABC_Transporter_VariousFunc"/>
</dbReference>
<dbReference type="OrthoDB" id="9804819at2"/>
<evidence type="ECO:0000256" key="2">
    <source>
        <dbReference type="ARBA" id="ARBA00022741"/>
    </source>
</evidence>
<gene>
    <name evidence="5" type="ORF">FM121_01330</name>
</gene>
<keyword evidence="2" id="KW-0547">Nucleotide-binding</keyword>
<accession>A0A1X6WK62</accession>
<dbReference type="RefSeq" id="WP_086950357.1">
    <property type="nucleotide sequence ID" value="NZ_FWFD01000003.1"/>
</dbReference>
<protein>
    <submittedName>
        <fullName evidence="5">ABC transporter, ATP-binding protein</fullName>
    </submittedName>
</protein>
<feature type="domain" description="ABC transporter" evidence="4">
    <location>
        <begin position="2"/>
        <end position="232"/>
    </location>
</feature>
<dbReference type="AlphaFoldDB" id="A0A1X6WK62"/>
<dbReference type="PANTHER" id="PTHR42939">
    <property type="entry name" value="ABC TRANSPORTER ATP-BINDING PROTEIN ALBC-RELATED"/>
    <property type="match status" value="1"/>
</dbReference>
<dbReference type="Proteomes" id="UP000195918">
    <property type="component" value="Unassembled WGS sequence"/>
</dbReference>
<proteinExistence type="predicted"/>
<evidence type="ECO:0000313" key="5">
    <source>
        <dbReference type="EMBL" id="SLM84704.1"/>
    </source>
</evidence>
<evidence type="ECO:0000256" key="3">
    <source>
        <dbReference type="ARBA" id="ARBA00022840"/>
    </source>
</evidence>
<dbReference type="PANTHER" id="PTHR42939:SF1">
    <property type="entry name" value="ABC TRANSPORTER ATP-BINDING PROTEIN ALBC-RELATED"/>
    <property type="match status" value="1"/>
</dbReference>
<dbReference type="SMART" id="SM00382">
    <property type="entry name" value="AAA"/>
    <property type="match status" value="1"/>
</dbReference>
<dbReference type="Pfam" id="PF00005">
    <property type="entry name" value="ABC_tran"/>
    <property type="match status" value="1"/>
</dbReference>
<keyword evidence="1" id="KW-0813">Transport</keyword>
<keyword evidence="6" id="KW-1185">Reference proteome</keyword>
<dbReference type="GO" id="GO:0005524">
    <property type="term" value="F:ATP binding"/>
    <property type="evidence" value="ECO:0007669"/>
    <property type="project" value="UniProtKB-KW"/>
</dbReference>
<evidence type="ECO:0000259" key="4">
    <source>
        <dbReference type="PROSITE" id="PS50893"/>
    </source>
</evidence>
<dbReference type="InterPro" id="IPR017871">
    <property type="entry name" value="ABC_transporter-like_CS"/>
</dbReference>
<organism evidence="5 6">
    <name type="scientific">Vagococcus fluvialis bH819</name>
    <dbReference type="NCBI Taxonomy" id="1255619"/>
    <lineage>
        <taxon>Bacteria</taxon>
        <taxon>Bacillati</taxon>
        <taxon>Bacillota</taxon>
        <taxon>Bacilli</taxon>
        <taxon>Lactobacillales</taxon>
        <taxon>Enterococcaceae</taxon>
        <taxon>Vagococcus</taxon>
    </lineage>
</organism>
<evidence type="ECO:0000313" key="6">
    <source>
        <dbReference type="Proteomes" id="UP000195918"/>
    </source>
</evidence>
<dbReference type="PROSITE" id="PS50893">
    <property type="entry name" value="ABC_TRANSPORTER_2"/>
    <property type="match status" value="1"/>
</dbReference>
<dbReference type="CDD" id="cd03230">
    <property type="entry name" value="ABC_DR_subfamily_A"/>
    <property type="match status" value="1"/>
</dbReference>
<evidence type="ECO:0000256" key="1">
    <source>
        <dbReference type="ARBA" id="ARBA00022448"/>
    </source>
</evidence>
<dbReference type="Gene3D" id="3.40.50.300">
    <property type="entry name" value="P-loop containing nucleotide triphosphate hydrolases"/>
    <property type="match status" value="1"/>
</dbReference>
<name>A0A1X6WK62_9ENTE</name>
<sequence length="251" mass="28261">MIILENVQKKYGTKEALKNLTLTIPEGKIFGFLGHNGAGKSTTIKSLVSIITPTSGEIMVDGKSLKEHRLEIKKRIGYVPDTPNIFLQLTAMEYWNLVAAAFDLTEEEKNQQINKLASLFEIRQQVNNEIDSFSHGMRQKVIVIGALLSNPDIWILDEPMQGLDPQAAFDLKQLMREHADKGKTVIFSTHNLDTAEQLCDELAILKKGELIYNGSVSDLLKEHPDTSLETIYLEMAGRKQDERELITHDTL</sequence>
<dbReference type="InterPro" id="IPR003593">
    <property type="entry name" value="AAA+_ATPase"/>
</dbReference>
<dbReference type="EMBL" id="FWFD01000003">
    <property type="protein sequence ID" value="SLM84704.1"/>
    <property type="molecule type" value="Genomic_DNA"/>
</dbReference>